<keyword evidence="2" id="KW-1185">Reference proteome</keyword>
<dbReference type="EMBL" id="AHKH01000022">
    <property type="protein sequence ID" value="EHQ62368.1"/>
    <property type="molecule type" value="Genomic_DNA"/>
</dbReference>
<accession>H3SF49</accession>
<proteinExistence type="predicted"/>
<comment type="caution">
    <text evidence="1">The sequence shown here is derived from an EMBL/GenBank/DDBJ whole genome shotgun (WGS) entry which is preliminary data.</text>
</comment>
<protein>
    <submittedName>
        <fullName evidence="1">Uncharacterized protein</fullName>
    </submittedName>
</protein>
<evidence type="ECO:0000313" key="2">
    <source>
        <dbReference type="Proteomes" id="UP000003900"/>
    </source>
</evidence>
<sequence>MSPLTYTFLLTRREIVHKKLSTHTFPLTRWENACYAIRRLHIRLTAREKAVTDDIISRIKKTPRVR</sequence>
<gene>
    <name evidence="1" type="ORF">PDENDC454_10770</name>
</gene>
<evidence type="ECO:0000313" key="1">
    <source>
        <dbReference type="EMBL" id="EHQ62368.1"/>
    </source>
</evidence>
<organism evidence="1 2">
    <name type="scientific">Paenibacillus dendritiformis C454</name>
    <dbReference type="NCBI Taxonomy" id="1131935"/>
    <lineage>
        <taxon>Bacteria</taxon>
        <taxon>Bacillati</taxon>
        <taxon>Bacillota</taxon>
        <taxon>Bacilli</taxon>
        <taxon>Bacillales</taxon>
        <taxon>Paenibacillaceae</taxon>
        <taxon>Paenibacillus</taxon>
    </lineage>
</organism>
<name>H3SF49_9BACL</name>
<dbReference type="Proteomes" id="UP000003900">
    <property type="component" value="Unassembled WGS sequence"/>
</dbReference>
<reference evidence="1 2" key="1">
    <citation type="journal article" date="2012" name="J. Bacteriol.">
        <title>Genome Sequence of the Pattern-Forming Social Bacterium Paenibacillus dendritiformis C454 Chiral Morphotype.</title>
        <authorList>
            <person name="Sirota-Madi A."/>
            <person name="Olender T."/>
            <person name="Helman Y."/>
            <person name="Brainis I."/>
            <person name="Finkelshtein A."/>
            <person name="Roth D."/>
            <person name="Hagai E."/>
            <person name="Leshkowitz D."/>
            <person name="Brodsky L."/>
            <person name="Galatenko V."/>
            <person name="Nikolaev V."/>
            <person name="Gutnick D.L."/>
            <person name="Lancet D."/>
            <person name="Ben-Jacob E."/>
        </authorList>
    </citation>
    <scope>NUCLEOTIDE SEQUENCE [LARGE SCALE GENOMIC DNA]</scope>
    <source>
        <strain evidence="1 2">C454</strain>
    </source>
</reference>
<dbReference type="AlphaFoldDB" id="H3SF49"/>